<evidence type="ECO:0000256" key="3">
    <source>
        <dbReference type="ARBA" id="ARBA00023306"/>
    </source>
</evidence>
<dbReference type="PIRSF" id="PIRSF001771">
    <property type="entry name" value="Cyclin_A_B_D_E"/>
    <property type="match status" value="1"/>
</dbReference>
<evidence type="ECO:0000256" key="4">
    <source>
        <dbReference type="RuleBase" id="RU000383"/>
    </source>
</evidence>
<feature type="domain" description="Cyclin-like" evidence="6">
    <location>
        <begin position="264"/>
        <end position="346"/>
    </location>
</feature>
<dbReference type="EnsemblMetazoa" id="XM_011407625.2">
    <property type="protein sequence ID" value="XP_011405927.1"/>
    <property type="gene ID" value="LOC105313864"/>
</dbReference>
<dbReference type="InterPro" id="IPR004367">
    <property type="entry name" value="Cyclin_C-dom"/>
</dbReference>
<dbReference type="KEGG" id="aqu:105313864"/>
<evidence type="ECO:0000313" key="9">
    <source>
        <dbReference type="Proteomes" id="UP000007879"/>
    </source>
</evidence>
<evidence type="ECO:0000256" key="2">
    <source>
        <dbReference type="ARBA" id="ARBA00023127"/>
    </source>
</evidence>
<feature type="region of interest" description="Disordered" evidence="5">
    <location>
        <begin position="1"/>
        <end position="66"/>
    </location>
</feature>
<dbReference type="OMA" id="NWINELH"/>
<protein>
    <submittedName>
        <fullName evidence="8">Uncharacterized protein</fullName>
    </submittedName>
</protein>
<dbReference type="GO" id="GO:0044772">
    <property type="term" value="P:mitotic cell cycle phase transition"/>
    <property type="evidence" value="ECO:0007669"/>
    <property type="project" value="InterPro"/>
</dbReference>
<dbReference type="InterPro" id="IPR006671">
    <property type="entry name" value="Cyclin_N"/>
</dbReference>
<dbReference type="FunFam" id="1.10.472.10:FF:000001">
    <property type="entry name" value="G2/mitotic-specific cyclin"/>
    <property type="match status" value="1"/>
</dbReference>
<dbReference type="SUPFAM" id="SSF47954">
    <property type="entry name" value="Cyclin-like"/>
    <property type="match status" value="2"/>
</dbReference>
<dbReference type="InterPro" id="IPR039361">
    <property type="entry name" value="Cyclin"/>
</dbReference>
<dbReference type="GO" id="GO:0051301">
    <property type="term" value="P:cell division"/>
    <property type="evidence" value="ECO:0007669"/>
    <property type="project" value="UniProtKB-KW"/>
</dbReference>
<keyword evidence="2 4" id="KW-0195">Cyclin</keyword>
<feature type="domain" description="Cyclin-like" evidence="6">
    <location>
        <begin position="167"/>
        <end position="251"/>
    </location>
</feature>
<dbReference type="InterPro" id="IPR036915">
    <property type="entry name" value="Cyclin-like_sf"/>
</dbReference>
<dbReference type="FunCoup" id="A0A1X7U6L7">
    <property type="interactions" value="558"/>
</dbReference>
<dbReference type="eggNOG" id="KOG0653">
    <property type="taxonomic scope" value="Eukaryota"/>
</dbReference>
<dbReference type="Pfam" id="PF02984">
    <property type="entry name" value="Cyclin_C"/>
    <property type="match status" value="1"/>
</dbReference>
<evidence type="ECO:0000259" key="7">
    <source>
        <dbReference type="SMART" id="SM01332"/>
    </source>
</evidence>
<name>A0A1X7U6L7_AMPQE</name>
<evidence type="ECO:0000256" key="1">
    <source>
        <dbReference type="ARBA" id="ARBA00022618"/>
    </source>
</evidence>
<dbReference type="EnsemblMetazoa" id="Aqu2.1.23410_001">
    <property type="protein sequence ID" value="Aqu2.1.23410_001"/>
    <property type="gene ID" value="Aqu2.1.23410"/>
</dbReference>
<evidence type="ECO:0000313" key="8">
    <source>
        <dbReference type="EnsemblMetazoa" id="Aqu2.1.23410_001"/>
    </source>
</evidence>
<dbReference type="PANTHER" id="PTHR10177">
    <property type="entry name" value="CYCLINS"/>
    <property type="match status" value="1"/>
</dbReference>
<dbReference type="GO" id="GO:0016538">
    <property type="term" value="F:cyclin-dependent protein serine/threonine kinase regulator activity"/>
    <property type="evidence" value="ECO:0007669"/>
    <property type="project" value="InterPro"/>
</dbReference>
<reference evidence="9" key="1">
    <citation type="journal article" date="2010" name="Nature">
        <title>The Amphimedon queenslandica genome and the evolution of animal complexity.</title>
        <authorList>
            <person name="Srivastava M."/>
            <person name="Simakov O."/>
            <person name="Chapman J."/>
            <person name="Fahey B."/>
            <person name="Gauthier M.E."/>
            <person name="Mitros T."/>
            <person name="Richards G.S."/>
            <person name="Conaco C."/>
            <person name="Dacre M."/>
            <person name="Hellsten U."/>
            <person name="Larroux C."/>
            <person name="Putnam N.H."/>
            <person name="Stanke M."/>
            <person name="Adamska M."/>
            <person name="Darling A."/>
            <person name="Degnan S.M."/>
            <person name="Oakley T.H."/>
            <person name="Plachetzki D.C."/>
            <person name="Zhai Y."/>
            <person name="Adamski M."/>
            <person name="Calcino A."/>
            <person name="Cummins S.F."/>
            <person name="Goodstein D.M."/>
            <person name="Harris C."/>
            <person name="Jackson D.J."/>
            <person name="Leys S.P."/>
            <person name="Shu S."/>
            <person name="Woodcroft B.J."/>
            <person name="Vervoort M."/>
            <person name="Kosik K.S."/>
            <person name="Manning G."/>
            <person name="Degnan B.M."/>
            <person name="Rokhsar D.S."/>
        </authorList>
    </citation>
    <scope>NUCLEOTIDE SEQUENCE [LARGE SCALE GENOMIC DNA]</scope>
</reference>
<proteinExistence type="inferred from homology"/>
<feature type="compositionally biased region" description="Basic and acidic residues" evidence="5">
    <location>
        <begin position="24"/>
        <end position="37"/>
    </location>
</feature>
<dbReference type="Gene3D" id="1.10.472.10">
    <property type="entry name" value="Cyclin-like"/>
    <property type="match status" value="2"/>
</dbReference>
<evidence type="ECO:0000259" key="6">
    <source>
        <dbReference type="SMART" id="SM00385"/>
    </source>
</evidence>
<dbReference type="PROSITE" id="PS00292">
    <property type="entry name" value="CYCLINS"/>
    <property type="match status" value="1"/>
</dbReference>
<reference evidence="8" key="2">
    <citation type="submission" date="2017-05" db="UniProtKB">
        <authorList>
            <consortium name="EnsemblMetazoa"/>
        </authorList>
    </citation>
    <scope>IDENTIFICATION</scope>
</reference>
<dbReference type="SMART" id="SM00385">
    <property type="entry name" value="CYCLIN"/>
    <property type="match status" value="2"/>
</dbReference>
<keyword evidence="9" id="KW-1185">Reference proteome</keyword>
<comment type="similarity">
    <text evidence="4">Belongs to the cyclin family.</text>
</comment>
<gene>
    <name evidence="8" type="primary">105313864</name>
</gene>
<keyword evidence="3" id="KW-0131">Cell cycle</keyword>
<dbReference type="STRING" id="400682.A0A1X7U6L7"/>
<feature type="domain" description="Cyclin C-terminal" evidence="7">
    <location>
        <begin position="260"/>
        <end position="377"/>
    </location>
</feature>
<keyword evidence="1" id="KW-0132">Cell division</keyword>
<dbReference type="InParanoid" id="A0A1X7U6L7"/>
<evidence type="ECO:0000256" key="5">
    <source>
        <dbReference type="SAM" id="MobiDB-lite"/>
    </source>
</evidence>
<dbReference type="InterPro" id="IPR046965">
    <property type="entry name" value="Cyclin_A/B-like"/>
</dbReference>
<accession>A0A1X7U6L7</accession>
<dbReference type="AlphaFoldDB" id="A0A1X7U6L7"/>
<dbReference type="InterPro" id="IPR013763">
    <property type="entry name" value="Cyclin-like_dom"/>
</dbReference>
<dbReference type="SMART" id="SM01332">
    <property type="entry name" value="Cyclin_C"/>
    <property type="match status" value="1"/>
</dbReference>
<dbReference type="Pfam" id="PF00134">
    <property type="entry name" value="Cyclin_N"/>
    <property type="match status" value="1"/>
</dbReference>
<organism evidence="8">
    <name type="scientific">Amphimedon queenslandica</name>
    <name type="common">Sponge</name>
    <dbReference type="NCBI Taxonomy" id="400682"/>
    <lineage>
        <taxon>Eukaryota</taxon>
        <taxon>Metazoa</taxon>
        <taxon>Porifera</taxon>
        <taxon>Demospongiae</taxon>
        <taxon>Heteroscleromorpha</taxon>
        <taxon>Haplosclerida</taxon>
        <taxon>Niphatidae</taxon>
        <taxon>Amphimedon</taxon>
    </lineage>
</organism>
<sequence>MATRKTKDAAPATKQPGVGRKGKDKQPVKPLQEKDQLIRQPLASTHNSKTDETQKPAVKKELKPTTTTTTAASACSLSAVPALLPMKAKEPSLSIASAIKGEALEKALMLPVDIKDSEDPFCCTEYVNDIHMYMMASEQKPCYAISERSIVDQSFPFTSDHRSILIDWLIQVHLKFQLLQETLYIAVDILDRYLDIKKVTKDQLQLTGVTSMFLASKYEEIYPPSILDFTYICAETYDDEQMRDMERNILVSLSYDLNKPFTIQFLRRYSKITKASNKEHNLAKYILELSLLDWKLSTIRPSMKAAAALLLAKTTLSHKEVDCSVLLEYTQFKFDDLRDVMYRLKCCLHHYHRHSLNTVRRKYENMKYLEIAKVEELKRRLPGQSSQ</sequence>
<dbReference type="CDD" id="cd20507">
    <property type="entry name" value="CYCLIN_CCNB1-like_rpt1"/>
    <property type="match status" value="1"/>
</dbReference>
<dbReference type="InterPro" id="IPR048258">
    <property type="entry name" value="Cyclins_cyclin-box"/>
</dbReference>
<dbReference type="OrthoDB" id="5590282at2759"/>
<feature type="compositionally biased region" description="Basic and acidic residues" evidence="5">
    <location>
        <begin position="48"/>
        <end position="63"/>
    </location>
</feature>
<dbReference type="Proteomes" id="UP000007879">
    <property type="component" value="Unassembled WGS sequence"/>
</dbReference>